<evidence type="ECO:0000313" key="2">
    <source>
        <dbReference type="Proteomes" id="UP000789570"/>
    </source>
</evidence>
<organism evidence="1 2">
    <name type="scientific">Funneliformis caledonium</name>
    <dbReference type="NCBI Taxonomy" id="1117310"/>
    <lineage>
        <taxon>Eukaryota</taxon>
        <taxon>Fungi</taxon>
        <taxon>Fungi incertae sedis</taxon>
        <taxon>Mucoromycota</taxon>
        <taxon>Glomeromycotina</taxon>
        <taxon>Glomeromycetes</taxon>
        <taxon>Glomerales</taxon>
        <taxon>Glomeraceae</taxon>
        <taxon>Funneliformis</taxon>
    </lineage>
</organism>
<keyword evidence="2" id="KW-1185">Reference proteome</keyword>
<comment type="caution">
    <text evidence="1">The sequence shown here is derived from an EMBL/GenBank/DDBJ whole genome shotgun (WGS) entry which is preliminary data.</text>
</comment>
<gene>
    <name evidence="1" type="ORF">FCALED_LOCUS3052</name>
</gene>
<dbReference type="EMBL" id="CAJVPQ010000509">
    <property type="protein sequence ID" value="CAG8487917.1"/>
    <property type="molecule type" value="Genomic_DNA"/>
</dbReference>
<protein>
    <submittedName>
        <fullName evidence="1">4331_t:CDS:1</fullName>
    </submittedName>
</protein>
<sequence>MAACYYSKIEMLHEDQRKKRNKNIIAEIIIPMRQSIQIISTRAELGKLEPVLHLFMMKLTLFGSKRKLLAGRLLIF</sequence>
<proteinExistence type="predicted"/>
<evidence type="ECO:0000313" key="1">
    <source>
        <dbReference type="EMBL" id="CAG8487917.1"/>
    </source>
</evidence>
<dbReference type="Proteomes" id="UP000789570">
    <property type="component" value="Unassembled WGS sequence"/>
</dbReference>
<dbReference type="AlphaFoldDB" id="A0A9N8WKV5"/>
<reference evidence="1" key="1">
    <citation type="submission" date="2021-06" db="EMBL/GenBank/DDBJ databases">
        <authorList>
            <person name="Kallberg Y."/>
            <person name="Tangrot J."/>
            <person name="Rosling A."/>
        </authorList>
    </citation>
    <scope>NUCLEOTIDE SEQUENCE</scope>
    <source>
        <strain evidence="1">UK204</strain>
    </source>
</reference>
<accession>A0A9N8WKV5</accession>
<name>A0A9N8WKV5_9GLOM</name>